<organism evidence="1 2">
    <name type="scientific">Pseudomonas nitroreducens</name>
    <dbReference type="NCBI Taxonomy" id="46680"/>
    <lineage>
        <taxon>Bacteria</taxon>
        <taxon>Pseudomonadati</taxon>
        <taxon>Pseudomonadota</taxon>
        <taxon>Gammaproteobacteria</taxon>
        <taxon>Pseudomonadales</taxon>
        <taxon>Pseudomonadaceae</taxon>
        <taxon>Pseudomonas</taxon>
    </lineage>
</organism>
<comment type="caution">
    <text evidence="1">The sequence shown here is derived from an EMBL/GenBank/DDBJ whole genome shotgun (WGS) entry which is preliminary data.</text>
</comment>
<dbReference type="RefSeq" id="WP_184585768.1">
    <property type="nucleotide sequence ID" value="NZ_JACHLI010000001.1"/>
</dbReference>
<name>A0A7W7KFV1_PSENT</name>
<dbReference type="EMBL" id="JACHLI010000001">
    <property type="protein sequence ID" value="MBB4861508.1"/>
    <property type="molecule type" value="Genomic_DNA"/>
</dbReference>
<reference evidence="1 2" key="1">
    <citation type="submission" date="2020-08" db="EMBL/GenBank/DDBJ databases">
        <title>Functional genomics of gut bacteria from endangered species of beetles.</title>
        <authorList>
            <person name="Carlos-Shanley C."/>
        </authorList>
    </citation>
    <scope>NUCLEOTIDE SEQUENCE [LARGE SCALE GENOMIC DNA]</scope>
    <source>
        <strain evidence="1 2">S00179</strain>
    </source>
</reference>
<dbReference type="Proteomes" id="UP000566995">
    <property type="component" value="Unassembled WGS sequence"/>
</dbReference>
<sequence length="100" mass="11553">MANRKPMSIVERYGCTLRIYDYGSKYMERYTMVPPRWARQYVERSGLFECIGASEHLGIAHHTSAAPGPHLGKRLHWNELPVAVQRFARQCYPEFCPPVA</sequence>
<protein>
    <submittedName>
        <fullName evidence="1">Uncharacterized protein</fullName>
    </submittedName>
</protein>
<dbReference type="AlphaFoldDB" id="A0A7W7KFV1"/>
<evidence type="ECO:0000313" key="2">
    <source>
        <dbReference type="Proteomes" id="UP000566995"/>
    </source>
</evidence>
<proteinExistence type="predicted"/>
<evidence type="ECO:0000313" key="1">
    <source>
        <dbReference type="EMBL" id="MBB4861508.1"/>
    </source>
</evidence>
<gene>
    <name evidence="1" type="ORF">HNP46_000319</name>
</gene>
<accession>A0A7W7KFV1</accession>